<organism evidence="3 4">
    <name type="scientific">Hornefia butyriciproducens</name>
    <dbReference type="NCBI Taxonomy" id="2652293"/>
    <lineage>
        <taxon>Bacteria</taxon>
        <taxon>Bacillati</taxon>
        <taxon>Bacillota</taxon>
        <taxon>Clostridia</taxon>
        <taxon>Peptostreptococcales</taxon>
        <taxon>Anaerovoracaceae</taxon>
        <taxon>Hornefia</taxon>
    </lineage>
</organism>
<evidence type="ECO:0000313" key="3">
    <source>
        <dbReference type="EMBL" id="MST51058.1"/>
    </source>
</evidence>
<dbReference type="InterPro" id="IPR011990">
    <property type="entry name" value="TPR-like_helical_dom_sf"/>
</dbReference>
<dbReference type="Proteomes" id="UP000474676">
    <property type="component" value="Unassembled WGS sequence"/>
</dbReference>
<feature type="region of interest" description="Disordered" evidence="1">
    <location>
        <begin position="113"/>
        <end position="143"/>
    </location>
</feature>
<dbReference type="AlphaFoldDB" id="A0A6L5Y3G4"/>
<dbReference type="Pfam" id="PF03704">
    <property type="entry name" value="BTAD"/>
    <property type="match status" value="1"/>
</dbReference>
<dbReference type="PANTHER" id="PTHR35807:SF2">
    <property type="entry name" value="TRANSCRIPTIONAL ACTIVATOR DOMAIN"/>
    <property type="match status" value="1"/>
</dbReference>
<dbReference type="GO" id="GO:0000160">
    <property type="term" value="P:phosphorelay signal transduction system"/>
    <property type="evidence" value="ECO:0007669"/>
    <property type="project" value="InterPro"/>
</dbReference>
<sequence>MLTVSFMDNPILRLDGRTLDDKVSQKTIALLALLMMRENKTMRRTELIDILWPDSSEEAGKYNLRFNLWQLRKALGERDDKTLVLSSRADCRINPDYEYVCDIEIAERCRLAEDPDATSENPAGADRPDDADRSASDAPENPAGDVIETVLDMFRRDFLSDYYFRGCSELNDMIVMERYRLENQYLRLMHAYIQRTFEEGNYPKSLAAAEKTLEIDPYDEDTAYIQFSILLNQGNFSEAGKQYHRFRMKLMADIGVEPSDALQELFHDFAFPDPEHPEPVEFRFTSVSVPQYFWLTDLLRAMYEKDDFRLTDYATQAQIEDFAYMQYRLRDSGLRHDSAVPSTTAVATAGTTAGTAATGIATDAVTAGRAIELPAPPIERILDEMLTVIDNICGTGMTVNFILMPGSEIPESLYGITRILAARNGDNFRFKRADAAAGTKDGPK</sequence>
<accession>A0A6L5Y3G4</accession>
<gene>
    <name evidence="3" type="ORF">FYJ64_01770</name>
</gene>
<dbReference type="GO" id="GO:0006355">
    <property type="term" value="P:regulation of DNA-templated transcription"/>
    <property type="evidence" value="ECO:0007669"/>
    <property type="project" value="InterPro"/>
</dbReference>
<dbReference type="InterPro" id="IPR036388">
    <property type="entry name" value="WH-like_DNA-bd_sf"/>
</dbReference>
<feature type="compositionally biased region" description="Basic and acidic residues" evidence="1">
    <location>
        <begin position="126"/>
        <end position="135"/>
    </location>
</feature>
<reference evidence="3 4" key="1">
    <citation type="submission" date="2019-08" db="EMBL/GenBank/DDBJ databases">
        <title>In-depth cultivation of the pig gut microbiome towards novel bacterial diversity and tailored functional studies.</title>
        <authorList>
            <person name="Wylensek D."/>
            <person name="Hitch T.C.A."/>
            <person name="Clavel T."/>
        </authorList>
    </citation>
    <scope>NUCLEOTIDE SEQUENCE [LARGE SCALE GENOMIC DNA]</scope>
    <source>
        <strain evidence="3 4">WCA-MUC-591-APC-3H</strain>
    </source>
</reference>
<evidence type="ECO:0000256" key="1">
    <source>
        <dbReference type="SAM" id="MobiDB-lite"/>
    </source>
</evidence>
<dbReference type="GO" id="GO:0003677">
    <property type="term" value="F:DNA binding"/>
    <property type="evidence" value="ECO:0007669"/>
    <property type="project" value="UniProtKB-KW"/>
</dbReference>
<dbReference type="EMBL" id="VUMZ01000001">
    <property type="protein sequence ID" value="MST51058.1"/>
    <property type="molecule type" value="Genomic_DNA"/>
</dbReference>
<comment type="caution">
    <text evidence="3">The sequence shown here is derived from an EMBL/GenBank/DDBJ whole genome shotgun (WGS) entry which is preliminary data.</text>
</comment>
<dbReference type="Gene3D" id="1.10.10.10">
    <property type="entry name" value="Winged helix-like DNA-binding domain superfamily/Winged helix DNA-binding domain"/>
    <property type="match status" value="1"/>
</dbReference>
<protein>
    <recommendedName>
        <fullName evidence="2">Bacterial transcriptional activator domain-containing protein</fullName>
    </recommendedName>
</protein>
<evidence type="ECO:0000313" key="4">
    <source>
        <dbReference type="Proteomes" id="UP000474676"/>
    </source>
</evidence>
<dbReference type="SUPFAM" id="SSF46894">
    <property type="entry name" value="C-terminal effector domain of the bipartite response regulators"/>
    <property type="match status" value="1"/>
</dbReference>
<dbReference type="SUPFAM" id="SSF48452">
    <property type="entry name" value="TPR-like"/>
    <property type="match status" value="1"/>
</dbReference>
<dbReference type="InterPro" id="IPR051677">
    <property type="entry name" value="AfsR-DnrI-RedD_regulator"/>
</dbReference>
<proteinExistence type="predicted"/>
<dbReference type="Gene3D" id="1.25.40.10">
    <property type="entry name" value="Tetratricopeptide repeat domain"/>
    <property type="match status" value="1"/>
</dbReference>
<dbReference type="InterPro" id="IPR005158">
    <property type="entry name" value="BTAD"/>
</dbReference>
<keyword evidence="4" id="KW-1185">Reference proteome</keyword>
<dbReference type="PANTHER" id="PTHR35807">
    <property type="entry name" value="TRANSCRIPTIONAL REGULATOR REDD-RELATED"/>
    <property type="match status" value="1"/>
</dbReference>
<feature type="domain" description="Bacterial transcriptional activator" evidence="2">
    <location>
        <begin position="125"/>
        <end position="270"/>
    </location>
</feature>
<dbReference type="SMART" id="SM01043">
    <property type="entry name" value="BTAD"/>
    <property type="match status" value="1"/>
</dbReference>
<dbReference type="InterPro" id="IPR016032">
    <property type="entry name" value="Sig_transdc_resp-reg_C-effctor"/>
</dbReference>
<name>A0A6L5Y3G4_9FIRM</name>
<evidence type="ECO:0000259" key="2">
    <source>
        <dbReference type="SMART" id="SM01043"/>
    </source>
</evidence>